<dbReference type="InterPro" id="IPR052035">
    <property type="entry name" value="ZnF_BED_domain_contain"/>
</dbReference>
<dbReference type="SUPFAM" id="SSF53098">
    <property type="entry name" value="Ribonuclease H-like"/>
    <property type="match status" value="1"/>
</dbReference>
<reference evidence="7 8" key="1">
    <citation type="journal article" date="2021" name="J. Hered.">
        <title>A chromosome-level genome assembly of the parasitoid wasp, Cotesia glomerata (Hymenoptera: Braconidae).</title>
        <authorList>
            <person name="Pinto B.J."/>
            <person name="Weis J.J."/>
            <person name="Gamble T."/>
            <person name="Ode P.J."/>
            <person name="Paul R."/>
            <person name="Zaspel J.M."/>
        </authorList>
    </citation>
    <scope>NUCLEOTIDE SEQUENCE [LARGE SCALE GENOMIC DNA]</scope>
    <source>
        <strain evidence="7">CgM1</strain>
    </source>
</reference>
<gene>
    <name evidence="7" type="ORF">KQX54_014020</name>
</gene>
<dbReference type="AlphaFoldDB" id="A0AAV7II14"/>
<evidence type="ECO:0000256" key="1">
    <source>
        <dbReference type="ARBA" id="ARBA00004123"/>
    </source>
</evidence>
<evidence type="ECO:0008006" key="9">
    <source>
        <dbReference type="Google" id="ProtNLM"/>
    </source>
</evidence>
<keyword evidence="3" id="KW-0863">Zinc-finger</keyword>
<evidence type="ECO:0000313" key="7">
    <source>
        <dbReference type="EMBL" id="KAH0561171.1"/>
    </source>
</evidence>
<keyword evidence="8" id="KW-1185">Reference proteome</keyword>
<evidence type="ECO:0000256" key="2">
    <source>
        <dbReference type="ARBA" id="ARBA00022723"/>
    </source>
</evidence>
<evidence type="ECO:0000256" key="4">
    <source>
        <dbReference type="ARBA" id="ARBA00022833"/>
    </source>
</evidence>
<evidence type="ECO:0000256" key="6">
    <source>
        <dbReference type="SAM" id="MobiDB-lite"/>
    </source>
</evidence>
<keyword evidence="5" id="KW-0539">Nucleus</keyword>
<dbReference type="EMBL" id="JAHXZJ010000374">
    <property type="protein sequence ID" value="KAH0561171.1"/>
    <property type="molecule type" value="Genomic_DNA"/>
</dbReference>
<dbReference type="PANTHER" id="PTHR46481">
    <property type="entry name" value="ZINC FINGER BED DOMAIN-CONTAINING PROTEIN 4"/>
    <property type="match status" value="1"/>
</dbReference>
<evidence type="ECO:0000313" key="8">
    <source>
        <dbReference type="Proteomes" id="UP000826195"/>
    </source>
</evidence>
<keyword evidence="4" id="KW-0862">Zinc</keyword>
<comment type="subcellular location">
    <subcellularLocation>
        <location evidence="1">Nucleus</location>
    </subcellularLocation>
</comment>
<dbReference type="GO" id="GO:0008270">
    <property type="term" value="F:zinc ion binding"/>
    <property type="evidence" value="ECO:0007669"/>
    <property type="project" value="UniProtKB-KW"/>
</dbReference>
<dbReference type="GO" id="GO:0005634">
    <property type="term" value="C:nucleus"/>
    <property type="evidence" value="ECO:0007669"/>
    <property type="project" value="UniProtKB-SubCell"/>
</dbReference>
<keyword evidence="2" id="KW-0479">Metal-binding</keyword>
<evidence type="ECO:0000256" key="3">
    <source>
        <dbReference type="ARBA" id="ARBA00022771"/>
    </source>
</evidence>
<dbReference type="Proteomes" id="UP000826195">
    <property type="component" value="Unassembled WGS sequence"/>
</dbReference>
<protein>
    <recommendedName>
        <fullName evidence="9">DUF659 domain-containing protein</fullName>
    </recommendedName>
</protein>
<proteinExistence type="predicted"/>
<comment type="caution">
    <text evidence="7">The sequence shown here is derived from an EMBL/GenBank/DDBJ whole genome shotgun (WGS) entry which is preliminary data.</text>
</comment>
<evidence type="ECO:0000256" key="5">
    <source>
        <dbReference type="ARBA" id="ARBA00023242"/>
    </source>
</evidence>
<accession>A0AAV7II14</accession>
<dbReference type="InterPro" id="IPR012337">
    <property type="entry name" value="RNaseH-like_sf"/>
</dbReference>
<dbReference type="PANTHER" id="PTHR46481:SF10">
    <property type="entry name" value="ZINC FINGER BED DOMAIN-CONTAINING PROTEIN 39"/>
    <property type="match status" value="1"/>
</dbReference>
<feature type="region of interest" description="Disordered" evidence="6">
    <location>
        <begin position="1"/>
        <end position="39"/>
    </location>
</feature>
<feature type="compositionally biased region" description="Polar residues" evidence="6">
    <location>
        <begin position="1"/>
        <end position="25"/>
    </location>
</feature>
<organism evidence="7 8">
    <name type="scientific">Cotesia glomerata</name>
    <name type="common">Lepidopteran parasitic wasp</name>
    <name type="synonym">Apanteles glomeratus</name>
    <dbReference type="NCBI Taxonomy" id="32391"/>
    <lineage>
        <taxon>Eukaryota</taxon>
        <taxon>Metazoa</taxon>
        <taxon>Ecdysozoa</taxon>
        <taxon>Arthropoda</taxon>
        <taxon>Hexapoda</taxon>
        <taxon>Insecta</taxon>
        <taxon>Pterygota</taxon>
        <taxon>Neoptera</taxon>
        <taxon>Endopterygota</taxon>
        <taxon>Hymenoptera</taxon>
        <taxon>Apocrita</taxon>
        <taxon>Ichneumonoidea</taxon>
        <taxon>Braconidae</taxon>
        <taxon>Microgastrinae</taxon>
        <taxon>Cotesia</taxon>
    </lineage>
</organism>
<sequence>MVTLSRNKSSSPNQNITDDSSNSAETKSHNYEPKRRKQSTLESCLERSLSFEVTYSQSLIQQEVFLVVTVHFIVTIKEKNLSAIQSINLCAQKLSQSHTSQYITKTWNDICDEFAIDRSKIISITTDGGANMVAAVRLFLGKDHRIPCLAHCLNLIFDGVLKEILAFSALS</sequence>
<name>A0AAV7II14_COTGL</name>